<reference evidence="3 4" key="1">
    <citation type="submission" date="2020-07" db="EMBL/GenBank/DDBJ databases">
        <title>Comparative genomics of pyrophilous fungi reveals a link between fire events and developmental genes.</title>
        <authorList>
            <consortium name="DOE Joint Genome Institute"/>
            <person name="Steindorff A.S."/>
            <person name="Carver A."/>
            <person name="Calhoun S."/>
            <person name="Stillman K."/>
            <person name="Liu H."/>
            <person name="Lipzen A."/>
            <person name="Pangilinan J."/>
            <person name="Labutti K."/>
            <person name="Bruns T.D."/>
            <person name="Grigoriev I.V."/>
        </authorList>
    </citation>
    <scope>NUCLEOTIDE SEQUENCE [LARGE SCALE GENOMIC DNA]</scope>
    <source>
        <strain evidence="3 4">CBS 144469</strain>
    </source>
</reference>
<evidence type="ECO:0000313" key="4">
    <source>
        <dbReference type="Proteomes" id="UP000521943"/>
    </source>
</evidence>
<comment type="caution">
    <text evidence="3">The sequence shown here is derived from an EMBL/GenBank/DDBJ whole genome shotgun (WGS) entry which is preliminary data.</text>
</comment>
<keyword evidence="2" id="KW-0472">Membrane</keyword>
<dbReference type="EMBL" id="JACGCI010000204">
    <property type="protein sequence ID" value="KAF6742060.1"/>
    <property type="molecule type" value="Genomic_DNA"/>
</dbReference>
<accession>A0A8H6H8V3</accession>
<proteinExistence type="predicted"/>
<keyword evidence="2" id="KW-1133">Transmembrane helix</keyword>
<organism evidence="3 4">
    <name type="scientific">Ephemerocybe angulata</name>
    <dbReference type="NCBI Taxonomy" id="980116"/>
    <lineage>
        <taxon>Eukaryota</taxon>
        <taxon>Fungi</taxon>
        <taxon>Dikarya</taxon>
        <taxon>Basidiomycota</taxon>
        <taxon>Agaricomycotina</taxon>
        <taxon>Agaricomycetes</taxon>
        <taxon>Agaricomycetidae</taxon>
        <taxon>Agaricales</taxon>
        <taxon>Agaricineae</taxon>
        <taxon>Psathyrellaceae</taxon>
        <taxon>Ephemerocybe</taxon>
    </lineage>
</organism>
<feature type="transmembrane region" description="Helical" evidence="2">
    <location>
        <begin position="128"/>
        <end position="158"/>
    </location>
</feature>
<dbReference type="OrthoDB" id="2527272at2759"/>
<evidence type="ECO:0000256" key="2">
    <source>
        <dbReference type="SAM" id="Phobius"/>
    </source>
</evidence>
<keyword evidence="2" id="KW-0812">Transmembrane</keyword>
<name>A0A8H6H8V3_9AGAR</name>
<keyword evidence="4" id="KW-1185">Reference proteome</keyword>
<protein>
    <submittedName>
        <fullName evidence="3">Uncharacterized protein</fullName>
    </submittedName>
</protein>
<dbReference type="Proteomes" id="UP000521943">
    <property type="component" value="Unassembled WGS sequence"/>
</dbReference>
<feature type="compositionally biased region" description="Polar residues" evidence="1">
    <location>
        <begin position="407"/>
        <end position="424"/>
    </location>
</feature>
<evidence type="ECO:0000256" key="1">
    <source>
        <dbReference type="SAM" id="MobiDB-lite"/>
    </source>
</evidence>
<feature type="region of interest" description="Disordered" evidence="1">
    <location>
        <begin position="405"/>
        <end position="424"/>
    </location>
</feature>
<gene>
    <name evidence="3" type="ORF">DFP72DRAFT_1082681</name>
</gene>
<sequence length="424" mass="47527">MNAAITRWNLMVSEGTWPKDFRIQKVDIQRVFFQKSTMHSYSTPFTNLASMVSQHTPHSTYINMQLWLCRDTAAPSDRDVWGSRTKAPNAMYSLGDFDGWLKDTAHQVQEEAEVLAKKNKKKKKKASAAVLVMSMLVHLISVLCLPTLALALVILALASPALAAPPTLPFPNITFKVFSDCIQEQFSSDISLSTVLVLLYSLTENPEFLNLHGRQQQAKVAGEHGRTITTWMAMFSRLMLGIHLRADRRELFKPADSVVLEEHVEHTVPAVNALSLKLDQMVSVLRLNMYKPSGSIYHRRKPISYKAIEPLHLLCPQSYHFHSSTSAFMDFWNESVGRGAGVKISHRQVWHAYILESLHMIAGDQGVDLVLPDHYNIDQIMAAAYDHLGADGVIKAAEGHACDECSHPQQFGPNEQGQRQESAL</sequence>
<dbReference type="AlphaFoldDB" id="A0A8H6H8V3"/>
<evidence type="ECO:0000313" key="3">
    <source>
        <dbReference type="EMBL" id="KAF6742060.1"/>
    </source>
</evidence>